<protein>
    <recommendedName>
        <fullName evidence="2">Flavinylation-associated cytochrome domain-containing protein</fullName>
    </recommendedName>
</protein>
<evidence type="ECO:0000313" key="4">
    <source>
        <dbReference type="Proteomes" id="UP001321305"/>
    </source>
</evidence>
<feature type="transmembrane region" description="Helical" evidence="1">
    <location>
        <begin position="69"/>
        <end position="87"/>
    </location>
</feature>
<keyword evidence="1" id="KW-1133">Transmembrane helix</keyword>
<organism evidence="3 4">
    <name type="scientific">Mycovorax composti</name>
    <dbReference type="NCBI Taxonomy" id="2962693"/>
    <lineage>
        <taxon>Bacteria</taxon>
        <taxon>Pseudomonadati</taxon>
        <taxon>Bacteroidota</taxon>
        <taxon>Chitinophagia</taxon>
        <taxon>Chitinophagales</taxon>
        <taxon>Chitinophagaceae</taxon>
        <taxon>Mycovorax</taxon>
    </lineage>
</organism>
<dbReference type="InterPro" id="IPR025517">
    <property type="entry name" value="DUF4405"/>
</dbReference>
<accession>A0ABZ2EL17</accession>
<name>A0ABZ2EL17_9BACT</name>
<gene>
    <name evidence="3" type="ORF">PIECOFPK_01878</name>
</gene>
<evidence type="ECO:0000313" key="3">
    <source>
        <dbReference type="EMBL" id="WWC84145.1"/>
    </source>
</evidence>
<keyword evidence="1" id="KW-0812">Transmembrane</keyword>
<feature type="domain" description="Flavinylation-associated cytochrome" evidence="2">
    <location>
        <begin position="8"/>
        <end position="58"/>
    </location>
</feature>
<keyword evidence="4" id="KW-1185">Reference proteome</keyword>
<dbReference type="RefSeq" id="WP_409965692.1">
    <property type="nucleotide sequence ID" value="NZ_CP144143.1"/>
</dbReference>
<sequence>MKLNRNYITPFLSLVFFVVGISGLFMFFHLLDGYTEVVHEVLGVFFIVCAIFHIILNWKALKVHFKKRVFLPALLSVLTLSGIIIVSERMFPPVDLQIMNRIVRAPVKDAFNALNIDYYEAKKRLKTIGIAVDEAQYFEDLWKNTHADAEEVIDLILK</sequence>
<proteinExistence type="predicted"/>
<dbReference type="Pfam" id="PF14358">
    <property type="entry name" value="DUF4405"/>
    <property type="match status" value="1"/>
</dbReference>
<evidence type="ECO:0000259" key="2">
    <source>
        <dbReference type="Pfam" id="PF14358"/>
    </source>
</evidence>
<dbReference type="Proteomes" id="UP001321305">
    <property type="component" value="Chromosome"/>
</dbReference>
<keyword evidence="1" id="KW-0472">Membrane</keyword>
<feature type="transmembrane region" description="Helical" evidence="1">
    <location>
        <begin position="37"/>
        <end position="57"/>
    </location>
</feature>
<reference evidence="4" key="1">
    <citation type="submission" date="2024-01" db="EMBL/GenBank/DDBJ databases">
        <title>Mycovorax composti gen. nov. sp. nov., a member of the family Chitinophagaceae isolated from button mushroom compost.</title>
        <authorList>
            <person name="Thai M."/>
            <person name="Bell T.L."/>
            <person name="Kertesz M.A."/>
        </authorList>
    </citation>
    <scope>NUCLEOTIDE SEQUENCE [LARGE SCALE GENOMIC DNA]</scope>
    <source>
        <strain evidence="4">C216</strain>
    </source>
</reference>
<evidence type="ECO:0000256" key="1">
    <source>
        <dbReference type="SAM" id="Phobius"/>
    </source>
</evidence>
<feature type="transmembrane region" description="Helical" evidence="1">
    <location>
        <begin position="7"/>
        <end position="31"/>
    </location>
</feature>
<dbReference type="EMBL" id="CP144143">
    <property type="protein sequence ID" value="WWC84145.1"/>
    <property type="molecule type" value="Genomic_DNA"/>
</dbReference>